<accession>A0ABX3SAV5</accession>
<dbReference type="InterPro" id="IPR002525">
    <property type="entry name" value="Transp_IS110-like_N"/>
</dbReference>
<feature type="domain" description="Transposase IS110-like N-terminal" evidence="1">
    <location>
        <begin position="6"/>
        <end position="72"/>
    </location>
</feature>
<dbReference type="EMBL" id="MVHL01000029">
    <property type="protein sequence ID" value="ORA47381.1"/>
    <property type="molecule type" value="Genomic_DNA"/>
</dbReference>
<dbReference type="Pfam" id="PF01548">
    <property type="entry name" value="DEDD_Tnp_IS110"/>
    <property type="match status" value="1"/>
</dbReference>
<protein>
    <recommendedName>
        <fullName evidence="1">Transposase IS110-like N-terminal domain-containing protein</fullName>
    </recommendedName>
</protein>
<comment type="caution">
    <text evidence="2">The sequence shown here is derived from an EMBL/GenBank/DDBJ whole genome shotgun (WGS) entry which is preliminary data.</text>
</comment>
<keyword evidence="3" id="KW-1185">Reference proteome</keyword>
<organism evidence="2 3">
    <name type="scientific">Mycobacterium bouchedurhonense</name>
    <dbReference type="NCBI Taxonomy" id="701041"/>
    <lineage>
        <taxon>Bacteria</taxon>
        <taxon>Bacillati</taxon>
        <taxon>Actinomycetota</taxon>
        <taxon>Actinomycetes</taxon>
        <taxon>Mycobacteriales</taxon>
        <taxon>Mycobacteriaceae</taxon>
        <taxon>Mycobacterium</taxon>
        <taxon>Mycobacterium avium complex (MAC)</taxon>
    </lineage>
</organism>
<gene>
    <name evidence="2" type="ORF">BST19_17790</name>
</gene>
<sequence length="77" mass="7975">MLRIWAGIDAGKRSHHCVVLDEHGDVLLSKKVDNDETALLELIGAVAGIAAGGQTLWATDLNAGGAAMLIGLVKITV</sequence>
<evidence type="ECO:0000313" key="2">
    <source>
        <dbReference type="EMBL" id="ORA47381.1"/>
    </source>
</evidence>
<evidence type="ECO:0000313" key="3">
    <source>
        <dbReference type="Proteomes" id="UP000192293"/>
    </source>
</evidence>
<evidence type="ECO:0000259" key="1">
    <source>
        <dbReference type="Pfam" id="PF01548"/>
    </source>
</evidence>
<dbReference type="RefSeq" id="WP_083071366.1">
    <property type="nucleotide sequence ID" value="NZ_JACKTG010000063.1"/>
</dbReference>
<proteinExistence type="predicted"/>
<name>A0ABX3SAV5_MYCBC</name>
<reference evidence="2 3" key="1">
    <citation type="submission" date="2017-02" db="EMBL/GenBank/DDBJ databases">
        <title>The new phylogeny of genus Mycobacterium.</title>
        <authorList>
            <person name="Tortoli E."/>
            <person name="Trovato A."/>
            <person name="Cirillo D.M."/>
        </authorList>
    </citation>
    <scope>NUCLEOTIDE SEQUENCE [LARGE SCALE GENOMIC DNA]</scope>
    <source>
        <strain evidence="2 3">DSM 45439</strain>
    </source>
</reference>
<dbReference type="Proteomes" id="UP000192293">
    <property type="component" value="Unassembled WGS sequence"/>
</dbReference>